<dbReference type="EC" id="3.1.21.4" evidence="1"/>
<reference evidence="1" key="1">
    <citation type="submission" date="2008-06" db="EMBL/GenBank/DDBJ databases">
        <title>Complete sequence of Chlorobium phaeobacteroides BS1.</title>
        <authorList>
            <consortium name="US DOE Joint Genome Institute"/>
            <person name="Lucas S."/>
            <person name="Copeland A."/>
            <person name="Lapidus A."/>
            <person name="Glavina del Rio T."/>
            <person name="Dalin E."/>
            <person name="Tice H."/>
            <person name="Bruce D."/>
            <person name="Goodwin L."/>
            <person name="Pitluck S."/>
            <person name="Schmutz J."/>
            <person name="Larimer F."/>
            <person name="Land M."/>
            <person name="Hauser L."/>
            <person name="Kyrpides N."/>
            <person name="Ovchinnikova G."/>
            <person name="Li T."/>
            <person name="Liu Z."/>
            <person name="Zhao F."/>
            <person name="Overmann J."/>
            <person name="Bryant D.A."/>
            <person name="Richardson P."/>
        </authorList>
    </citation>
    <scope>NUCLEOTIDE SEQUENCE [LARGE SCALE GENOMIC DNA]</scope>
    <source>
        <strain evidence="1">BS1</strain>
    </source>
</reference>
<protein>
    <submittedName>
        <fullName evidence="1">Type II site-specific deoxyribonuclease</fullName>
        <ecNumber evidence="1">3.1.21.4</ecNumber>
    </submittedName>
</protein>
<dbReference type="EMBL" id="CP001101">
    <property type="protein sequence ID" value="ACE04003.1"/>
    <property type="molecule type" value="Genomic_DNA"/>
</dbReference>
<dbReference type="AlphaFoldDB" id="B3EQH0"/>
<dbReference type="GO" id="GO:0009036">
    <property type="term" value="F:type II site-specific deoxyribonuclease activity"/>
    <property type="evidence" value="ECO:0007669"/>
    <property type="project" value="UniProtKB-EC"/>
</dbReference>
<dbReference type="Pfam" id="PF17411">
    <property type="entry name" value="SmaI"/>
    <property type="match status" value="1"/>
</dbReference>
<name>B3EQH0_CHLPB</name>
<organism evidence="1">
    <name type="scientific">Chlorobium phaeobacteroides (strain BS1)</name>
    <dbReference type="NCBI Taxonomy" id="331678"/>
    <lineage>
        <taxon>Bacteria</taxon>
        <taxon>Pseudomonadati</taxon>
        <taxon>Chlorobiota</taxon>
        <taxon>Chlorobiia</taxon>
        <taxon>Chlorobiales</taxon>
        <taxon>Chlorobiaceae</taxon>
        <taxon>Chlorobium/Pelodictyon group</taxon>
        <taxon>Chlorobium</taxon>
    </lineage>
</organism>
<sequence>MHHMNRIDNGRIEALIASVRELTPGQFSWLERTVQIFHCSHNFRIFNSDLLDEETLENFGDALRIHHGFSAEPFSKDKFEYLLERVISMSDKKAQLAPKGNQGHDITIDGVAVSLKTQANKGIQEEKIWISKFMELGKGSWGEDPEDLKHLLALFIRHMKNYDRIFMLRALRKAPDWLYELVEIPKSLLLKAQNGELVLKSESRQYPKPGYCYVMDGDTELFELYFDGGSERKLQVKKLLKSYCIVHAQWEFTIPGT</sequence>
<dbReference type="KEGG" id="cpb:Cphamn1_1063"/>
<evidence type="ECO:0000313" key="1">
    <source>
        <dbReference type="EMBL" id="ACE04003.1"/>
    </source>
</evidence>
<accession>B3EQH0</accession>
<keyword evidence="1" id="KW-0378">Hydrolase</keyword>
<gene>
    <name evidence="1" type="ordered locus">Cphamn1_1063</name>
</gene>
<dbReference type="InterPro" id="IPR049519">
    <property type="entry name" value="SmaI"/>
</dbReference>
<proteinExistence type="predicted"/>
<dbReference type="REBASE" id="18378">
    <property type="entry name" value="CphBI"/>
</dbReference>
<dbReference type="HOGENOM" id="CLU_1092801_0_0_10"/>